<dbReference type="PANTHER" id="PTHR43808:SF31">
    <property type="entry name" value="N-ACETYL-L-CITRULLINE DEACETYLASE"/>
    <property type="match status" value="1"/>
</dbReference>
<dbReference type="AlphaFoldDB" id="A0A1D4JMH6"/>
<comment type="similarity">
    <text evidence="2">Belongs to the peptidase M20A family.</text>
</comment>
<dbReference type="OrthoDB" id="9761532at2"/>
<proteinExistence type="inferred from homology"/>
<reference evidence="9 12" key="1">
    <citation type="submission" date="2016-09" db="EMBL/GenBank/DDBJ databases">
        <authorList>
            <consortium name="Pathogen Informatics"/>
        </authorList>
    </citation>
    <scope>NUCLEOTIDE SEQUENCE [LARGE SCALE GENOMIC DNA]</scope>
    <source>
        <strain evidence="9 12">82B</strain>
    </source>
</reference>
<keyword evidence="8" id="KW-0482">Metalloprotease</keyword>
<dbReference type="GO" id="GO:0006508">
    <property type="term" value="P:proteolysis"/>
    <property type="evidence" value="ECO:0007669"/>
    <property type="project" value="UniProtKB-KW"/>
</dbReference>
<dbReference type="InterPro" id="IPR002933">
    <property type="entry name" value="Peptidase_M20"/>
</dbReference>
<dbReference type="CDD" id="cd03888">
    <property type="entry name" value="M20_PepV"/>
    <property type="match status" value="1"/>
</dbReference>
<dbReference type="Proteomes" id="UP000095768">
    <property type="component" value="Unassembled WGS sequence"/>
</dbReference>
<dbReference type="Pfam" id="PF01546">
    <property type="entry name" value="Peptidase_M20"/>
    <property type="match status" value="1"/>
</dbReference>
<evidence type="ECO:0000256" key="5">
    <source>
        <dbReference type="ARBA" id="ARBA00022801"/>
    </source>
</evidence>
<evidence type="ECO:0000256" key="8">
    <source>
        <dbReference type="ARBA" id="ARBA00023049"/>
    </source>
</evidence>
<evidence type="ECO:0000313" key="11">
    <source>
        <dbReference type="Proteomes" id="UP000095412"/>
    </source>
</evidence>
<dbReference type="GO" id="GO:0008270">
    <property type="term" value="F:zinc ion binding"/>
    <property type="evidence" value="ECO:0007669"/>
    <property type="project" value="InterPro"/>
</dbReference>
<dbReference type="NCBIfam" id="NF005591">
    <property type="entry name" value="PRK07318.1"/>
    <property type="match status" value="1"/>
</dbReference>
<evidence type="ECO:0000256" key="3">
    <source>
        <dbReference type="ARBA" id="ARBA00022670"/>
    </source>
</evidence>
<dbReference type="InterPro" id="IPR010964">
    <property type="entry name" value="M20A_pepV-rel"/>
</dbReference>
<dbReference type="SUPFAM" id="SSF55031">
    <property type="entry name" value="Bacterial exopeptidase dimerisation domain"/>
    <property type="match status" value="1"/>
</dbReference>
<dbReference type="EC" id="3.4.13.-" evidence="9"/>
<keyword evidence="4" id="KW-0479">Metal-binding</keyword>
<comment type="cofactor">
    <cofactor evidence="1">
        <name>Zn(2+)</name>
        <dbReference type="ChEBI" id="CHEBI:29105"/>
    </cofactor>
</comment>
<evidence type="ECO:0000256" key="4">
    <source>
        <dbReference type="ARBA" id="ARBA00022723"/>
    </source>
</evidence>
<evidence type="ECO:0000256" key="7">
    <source>
        <dbReference type="ARBA" id="ARBA00022997"/>
    </source>
</evidence>
<dbReference type="Gene3D" id="3.30.70.360">
    <property type="match status" value="2"/>
</dbReference>
<dbReference type="Gene3D" id="3.40.630.10">
    <property type="entry name" value="Zn peptidases"/>
    <property type="match status" value="1"/>
</dbReference>
<dbReference type="SUPFAM" id="SSF53187">
    <property type="entry name" value="Zn-dependent exopeptidases"/>
    <property type="match status" value="1"/>
</dbReference>
<dbReference type="EMBL" id="FMPI01000004">
    <property type="protein sequence ID" value="SCS63030.1"/>
    <property type="molecule type" value="Genomic_DNA"/>
</dbReference>
<dbReference type="EMBL" id="FMPG01000001">
    <property type="protein sequence ID" value="SCS32553.1"/>
    <property type="molecule type" value="Genomic_DNA"/>
</dbReference>
<dbReference type="RefSeq" id="WP_069995065.1">
    <property type="nucleotide sequence ID" value="NZ_FMPG01000001.1"/>
</dbReference>
<protein>
    <submittedName>
        <fullName evidence="9">Dipeptidase PepV</fullName>
        <ecNumber evidence="9">3.4.13.-</ecNumber>
    </submittedName>
</protein>
<evidence type="ECO:0000313" key="9">
    <source>
        <dbReference type="EMBL" id="SCS32553.1"/>
    </source>
</evidence>
<dbReference type="PANTHER" id="PTHR43808">
    <property type="entry name" value="ACETYLORNITHINE DEACETYLASE"/>
    <property type="match status" value="1"/>
</dbReference>
<name>A0A1D4JMH6_9STAP</name>
<dbReference type="GO" id="GO:0006526">
    <property type="term" value="P:L-arginine biosynthetic process"/>
    <property type="evidence" value="ECO:0007669"/>
    <property type="project" value="TreeGrafter"/>
</dbReference>
<dbReference type="InterPro" id="IPR036264">
    <property type="entry name" value="Bact_exopeptidase_dim_dom"/>
</dbReference>
<evidence type="ECO:0000256" key="1">
    <source>
        <dbReference type="ARBA" id="ARBA00001947"/>
    </source>
</evidence>
<dbReference type="GO" id="GO:0008777">
    <property type="term" value="F:acetylornithine deacetylase activity"/>
    <property type="evidence" value="ECO:0007669"/>
    <property type="project" value="TreeGrafter"/>
</dbReference>
<organism evidence="9 12">
    <name type="scientific">Staphylococcus caeli</name>
    <dbReference type="NCBI Taxonomy" id="2201815"/>
    <lineage>
        <taxon>Bacteria</taxon>
        <taxon>Bacillati</taxon>
        <taxon>Bacillota</taxon>
        <taxon>Bacilli</taxon>
        <taxon>Bacillales</taxon>
        <taxon>Staphylococcaceae</taxon>
        <taxon>Staphylococcus</taxon>
    </lineage>
</organism>
<evidence type="ECO:0000313" key="10">
    <source>
        <dbReference type="EMBL" id="SCS63030.1"/>
    </source>
</evidence>
<keyword evidence="7 9" id="KW-0224">Dipeptidase</keyword>
<dbReference type="InterPro" id="IPR050072">
    <property type="entry name" value="Peptidase_M20A"/>
</dbReference>
<keyword evidence="3" id="KW-0645">Protease</keyword>
<keyword evidence="6" id="KW-0862">Zinc</keyword>
<keyword evidence="5 9" id="KW-0378">Hydrolase</keyword>
<dbReference type="Proteomes" id="UP000095412">
    <property type="component" value="Unassembled WGS sequence"/>
</dbReference>
<sequence length="469" mass="52686">MWREKVSAYEDAILEDLKGLLSIESVREDDKATKEYPVGPGPRKALDYMYEIAERDGFGTHDVDHIAGRIEAGDGKDIFGILCHVDVVPAGDGWDSDPFTPVVTEDKVIARGTLDDKGPTIAAYYAVKILNDMNVDWKKRIHIIIGTDEESDWKCTDRYFETEEMPQLGFAPDAEFPAIHGEKGISTFDVIQDVKAEDQDEPEYELRAFTSGQRYNMVPDEAVAKLAVKENMTDVIQNFEQYLTEHEVEGESVVDSGILVLTVYGKAVHGMDPSIGVNAGLYLLNFLSQLDLDKTAANFVAFSEQYLFNSDFGEKMGMKFHTEVMGDLTTNIGVIQYEYEKGGTFGINLRYPEGFEFDDALIRFKDEIQPLGFSIQLGKNQTPHYVAKDDPFVQTLVQAYRNQTGDDTEPYTIGGGTYARNLDKGVAFGAMFSDSEDLMHQKNEYITKKQLFNATSIYLEALYKLCVEE</sequence>
<reference evidence="10 11" key="2">
    <citation type="submission" date="2016-09" db="EMBL/GenBank/DDBJ databases">
        <authorList>
            <consortium name="Pathogen Informatics"/>
            <person name="Sun Q."/>
            <person name="Inoue M."/>
        </authorList>
    </citation>
    <scope>NUCLEOTIDE SEQUENCE [LARGE SCALE GENOMIC DNA]</scope>
    <source>
        <strain evidence="10 11">82C</strain>
    </source>
</reference>
<evidence type="ECO:0000313" key="12">
    <source>
        <dbReference type="Proteomes" id="UP000095768"/>
    </source>
</evidence>
<gene>
    <name evidence="9" type="ORF">SAMEA2297795_00235</name>
    <name evidence="10" type="ORF">SAMEA2297796_00846</name>
</gene>
<evidence type="ECO:0000256" key="6">
    <source>
        <dbReference type="ARBA" id="ARBA00022833"/>
    </source>
</evidence>
<evidence type="ECO:0000256" key="2">
    <source>
        <dbReference type="ARBA" id="ARBA00006247"/>
    </source>
</evidence>
<dbReference type="GO" id="GO:0016805">
    <property type="term" value="F:dipeptidase activity"/>
    <property type="evidence" value="ECO:0007669"/>
    <property type="project" value="UniProtKB-KW"/>
</dbReference>
<dbReference type="NCBIfam" id="TIGR01887">
    <property type="entry name" value="dipeptidaselike"/>
    <property type="match status" value="1"/>
</dbReference>
<keyword evidence="11" id="KW-1185">Reference proteome</keyword>
<accession>A0A1D4JMH6</accession>
<dbReference type="GO" id="GO:0008237">
    <property type="term" value="F:metallopeptidase activity"/>
    <property type="evidence" value="ECO:0007669"/>
    <property type="project" value="UniProtKB-KW"/>
</dbReference>